<dbReference type="AlphaFoldDB" id="A0A7M1KR92"/>
<comment type="similarity">
    <text evidence="2 3">Belongs to the peptidase S26 family.</text>
</comment>
<sequence length="179" mass="20489">MGRRPIMNEMIKKRKDKLALKEGYIGLIVRIMILASIGVLLFTQVFLIARVNGNEMFPAVKDGDLVLAFRLQQNYEKDDLISYKLDGRRRIGRVIAQENDLVNMDDDGKLLVNAAIQSGEIMYPSYPRDTLEYPYEVPEGHVFILGDYRTQAKDSRDFGAIPKKEIEGKVITILRRRGL</sequence>
<evidence type="ECO:0000256" key="3">
    <source>
        <dbReference type="RuleBase" id="RU362042"/>
    </source>
</evidence>
<dbReference type="InterPro" id="IPR019533">
    <property type="entry name" value="Peptidase_S26"/>
</dbReference>
<feature type="domain" description="Peptidase S26" evidence="4">
    <location>
        <begin position="27"/>
        <end position="172"/>
    </location>
</feature>
<evidence type="ECO:0000259" key="4">
    <source>
        <dbReference type="Pfam" id="PF10502"/>
    </source>
</evidence>
<evidence type="ECO:0000313" key="5">
    <source>
        <dbReference type="EMBL" id="QOQ78847.1"/>
    </source>
</evidence>
<dbReference type="GO" id="GO:0009003">
    <property type="term" value="F:signal peptidase activity"/>
    <property type="evidence" value="ECO:0007669"/>
    <property type="project" value="UniProtKB-EC"/>
</dbReference>
<comment type="catalytic activity">
    <reaction evidence="3">
        <text>Cleavage of hydrophobic, N-terminal signal or leader sequences from secreted and periplasmic proteins.</text>
        <dbReference type="EC" id="3.4.21.89"/>
    </reaction>
</comment>
<accession>A0A7M1KR92</accession>
<dbReference type="InterPro" id="IPR036286">
    <property type="entry name" value="LexA/Signal_pep-like_sf"/>
</dbReference>
<dbReference type="InterPro" id="IPR000223">
    <property type="entry name" value="Pept_S26A_signal_pept_1"/>
</dbReference>
<dbReference type="EC" id="3.4.21.89" evidence="3"/>
<keyword evidence="3" id="KW-0812">Transmembrane</keyword>
<comment type="subcellular location">
    <subcellularLocation>
        <location evidence="1">Cell membrane</location>
        <topology evidence="1">Single-pass type II membrane protein</topology>
    </subcellularLocation>
    <subcellularLocation>
        <location evidence="3">Membrane</location>
        <topology evidence="3">Single-pass type II membrane protein</topology>
    </subcellularLocation>
</comment>
<dbReference type="NCBIfam" id="TIGR02227">
    <property type="entry name" value="sigpep_I_bact"/>
    <property type="match status" value="1"/>
</dbReference>
<keyword evidence="3" id="KW-0645">Protease</keyword>
<dbReference type="PANTHER" id="PTHR43390:SF1">
    <property type="entry name" value="CHLOROPLAST PROCESSING PEPTIDASE"/>
    <property type="match status" value="1"/>
</dbReference>
<dbReference type="Pfam" id="PF10502">
    <property type="entry name" value="Peptidase_S26"/>
    <property type="match status" value="1"/>
</dbReference>
<dbReference type="SUPFAM" id="SSF51306">
    <property type="entry name" value="LexA/Signal peptidase"/>
    <property type="match status" value="1"/>
</dbReference>
<reference evidence="5" key="1">
    <citation type="submission" date="2020-10" db="EMBL/GenBank/DDBJ databases">
        <title>Plasmid carrying two tetracycline resistance determinant.</title>
        <authorList>
            <person name="Yang Q."/>
        </authorList>
    </citation>
    <scope>NUCLEOTIDE SEQUENCE [LARGE SCALE GENOMIC DNA]</scope>
    <source>
        <strain evidence="5">T43</strain>
    </source>
</reference>
<gene>
    <name evidence="5" type="primary">lepB</name>
    <name evidence="5" type="ORF">IMX20_07615</name>
</gene>
<evidence type="ECO:0000256" key="2">
    <source>
        <dbReference type="ARBA" id="ARBA00009370"/>
    </source>
</evidence>
<dbReference type="Proteomes" id="UP000595091">
    <property type="component" value="Chromosome"/>
</dbReference>
<dbReference type="PRINTS" id="PR00727">
    <property type="entry name" value="LEADERPTASE"/>
</dbReference>
<protein>
    <recommendedName>
        <fullName evidence="3">Signal peptidase I</fullName>
        <ecNumber evidence="3">3.4.21.89</ecNumber>
    </recommendedName>
</protein>
<dbReference type="Gene3D" id="2.10.109.10">
    <property type="entry name" value="Umud Fragment, subunit A"/>
    <property type="match status" value="1"/>
</dbReference>
<evidence type="ECO:0000256" key="1">
    <source>
        <dbReference type="ARBA" id="ARBA00004401"/>
    </source>
</evidence>
<keyword evidence="3 5" id="KW-0378">Hydrolase</keyword>
<dbReference type="EMBL" id="CP063065">
    <property type="protein sequence ID" value="QOQ78847.1"/>
    <property type="molecule type" value="Genomic_DNA"/>
</dbReference>
<feature type="transmembrane region" description="Helical" evidence="3">
    <location>
        <begin position="23"/>
        <end position="47"/>
    </location>
</feature>
<dbReference type="GO" id="GO:0004252">
    <property type="term" value="F:serine-type endopeptidase activity"/>
    <property type="evidence" value="ECO:0007669"/>
    <property type="project" value="InterPro"/>
</dbReference>
<dbReference type="CDD" id="cd06530">
    <property type="entry name" value="S26_SPase_I"/>
    <property type="match status" value="1"/>
</dbReference>
<proteinExistence type="inferred from homology"/>
<organism evidence="5">
    <name type="scientific">Aerococcus urinaeequi</name>
    <dbReference type="NCBI Taxonomy" id="51665"/>
    <lineage>
        <taxon>Bacteria</taxon>
        <taxon>Bacillati</taxon>
        <taxon>Bacillota</taxon>
        <taxon>Bacilli</taxon>
        <taxon>Lactobacillales</taxon>
        <taxon>Aerococcaceae</taxon>
        <taxon>Aerococcus</taxon>
    </lineage>
</organism>
<keyword evidence="3" id="KW-1133">Transmembrane helix</keyword>
<keyword evidence="3" id="KW-0472">Membrane</keyword>
<dbReference type="GO" id="GO:0006465">
    <property type="term" value="P:signal peptide processing"/>
    <property type="evidence" value="ECO:0007669"/>
    <property type="project" value="InterPro"/>
</dbReference>
<dbReference type="PANTHER" id="PTHR43390">
    <property type="entry name" value="SIGNAL PEPTIDASE I"/>
    <property type="match status" value="1"/>
</dbReference>
<name>A0A7M1KR92_9LACT</name>
<dbReference type="GO" id="GO:0005886">
    <property type="term" value="C:plasma membrane"/>
    <property type="evidence" value="ECO:0007669"/>
    <property type="project" value="UniProtKB-SubCell"/>
</dbReference>